<proteinExistence type="predicted"/>
<sequence>MRVLRAVFQQLRSEAAVGHVNVKPPLPHSFVKGDIIPLGLSQQLVAERRWDDKVTYERLLWEQEAKKGRVPIILLGIEAHLGNITKPVHGTQVIFRNTMGGDRKLGIAVREKVGNKAVGWIRLKAPQFGDIQRRIKKLKEMKMVSLGGIVEGPVESYVWGAKGTEVWEAWVKLNDEAETSKE</sequence>
<accession>A0A4S2N5H2</accession>
<dbReference type="EMBL" id="ML220113">
    <property type="protein sequence ID" value="TGZ84314.1"/>
    <property type="molecule type" value="Genomic_DNA"/>
</dbReference>
<name>A0A4S2N5H2_9PEZI</name>
<organism evidence="1 2">
    <name type="scientific">Ascodesmis nigricans</name>
    <dbReference type="NCBI Taxonomy" id="341454"/>
    <lineage>
        <taxon>Eukaryota</taxon>
        <taxon>Fungi</taxon>
        <taxon>Dikarya</taxon>
        <taxon>Ascomycota</taxon>
        <taxon>Pezizomycotina</taxon>
        <taxon>Pezizomycetes</taxon>
        <taxon>Pezizales</taxon>
        <taxon>Ascodesmidaceae</taxon>
        <taxon>Ascodesmis</taxon>
    </lineage>
</organism>
<dbReference type="Proteomes" id="UP000298138">
    <property type="component" value="Unassembled WGS sequence"/>
</dbReference>
<dbReference type="AlphaFoldDB" id="A0A4S2N5H2"/>
<evidence type="ECO:0000313" key="2">
    <source>
        <dbReference type="Proteomes" id="UP000298138"/>
    </source>
</evidence>
<protein>
    <submittedName>
        <fullName evidence="1">Uncharacterized protein</fullName>
    </submittedName>
</protein>
<dbReference type="InParanoid" id="A0A4S2N5H2"/>
<reference evidence="1 2" key="1">
    <citation type="submission" date="2019-04" db="EMBL/GenBank/DDBJ databases">
        <title>Comparative genomics and transcriptomics to analyze fruiting body development in filamentous ascomycetes.</title>
        <authorList>
            <consortium name="DOE Joint Genome Institute"/>
            <person name="Lutkenhaus R."/>
            <person name="Traeger S."/>
            <person name="Breuer J."/>
            <person name="Kuo A."/>
            <person name="Lipzen A."/>
            <person name="Pangilinan J."/>
            <person name="Dilworth D."/>
            <person name="Sandor L."/>
            <person name="Poggeler S."/>
            <person name="Barry K."/>
            <person name="Grigoriev I.V."/>
            <person name="Nowrousian M."/>
        </authorList>
    </citation>
    <scope>NUCLEOTIDE SEQUENCE [LARGE SCALE GENOMIC DNA]</scope>
    <source>
        <strain evidence="1 2">CBS 389.68</strain>
    </source>
</reference>
<keyword evidence="2" id="KW-1185">Reference proteome</keyword>
<gene>
    <name evidence="1" type="ORF">EX30DRAFT_362219</name>
</gene>
<evidence type="ECO:0000313" key="1">
    <source>
        <dbReference type="EMBL" id="TGZ84314.1"/>
    </source>
</evidence>